<comment type="caution">
    <text evidence="2">The sequence shown here is derived from an EMBL/GenBank/DDBJ whole genome shotgun (WGS) entry which is preliminary data.</text>
</comment>
<dbReference type="RefSeq" id="WP_157305188.1">
    <property type="nucleotide sequence ID" value="NZ_WRXN01000001.1"/>
</dbReference>
<proteinExistence type="predicted"/>
<evidence type="ECO:0000256" key="1">
    <source>
        <dbReference type="SAM" id="Phobius"/>
    </source>
</evidence>
<organism evidence="2 3">
    <name type="scientific">Chitinophaga tropicalis</name>
    <dbReference type="NCBI Taxonomy" id="2683588"/>
    <lineage>
        <taxon>Bacteria</taxon>
        <taxon>Pseudomonadati</taxon>
        <taxon>Bacteroidota</taxon>
        <taxon>Chitinophagia</taxon>
        <taxon>Chitinophagales</taxon>
        <taxon>Chitinophagaceae</taxon>
        <taxon>Chitinophaga</taxon>
    </lineage>
</organism>
<keyword evidence="3" id="KW-1185">Reference proteome</keyword>
<feature type="transmembrane region" description="Helical" evidence="1">
    <location>
        <begin position="7"/>
        <end position="26"/>
    </location>
</feature>
<dbReference type="Proteomes" id="UP000461730">
    <property type="component" value="Unassembled WGS sequence"/>
</dbReference>
<feature type="transmembrane region" description="Helical" evidence="1">
    <location>
        <begin position="32"/>
        <end position="52"/>
    </location>
</feature>
<dbReference type="EMBL" id="WRXN01000001">
    <property type="protein sequence ID" value="MVT07813.1"/>
    <property type="molecule type" value="Genomic_DNA"/>
</dbReference>
<protein>
    <submittedName>
        <fullName evidence="2">Uncharacterized protein</fullName>
    </submittedName>
</protein>
<gene>
    <name evidence="2" type="ORF">GO493_06030</name>
</gene>
<evidence type="ECO:0000313" key="3">
    <source>
        <dbReference type="Proteomes" id="UP000461730"/>
    </source>
</evidence>
<keyword evidence="1" id="KW-0812">Transmembrane</keyword>
<sequence>MNEILQKAISIVVTFVMFIYSYIWIYRNPAEIEPLISTMGLGLTLILQLFGWRPKGKIYLLYDAPDYVTQAVPRLFDFSKDQCRILIKAENTRREYWRIGLKMRKLPNVHIHPHLETGYLLFSIEQTDDQIRLALHGEDGLPIFNNHTVITNFDNDTEILLKVSKDFGHIKFEISSDGQLLEAVSVSSDYRYARLISWGDNKFYKLSIEIKNWFYLFYV</sequence>
<name>A0A7K1U0D9_9BACT</name>
<evidence type="ECO:0000313" key="2">
    <source>
        <dbReference type="EMBL" id="MVT07813.1"/>
    </source>
</evidence>
<dbReference type="AlphaFoldDB" id="A0A7K1U0D9"/>
<keyword evidence="1" id="KW-0472">Membrane</keyword>
<keyword evidence="1" id="KW-1133">Transmembrane helix</keyword>
<accession>A0A7K1U0D9</accession>
<reference evidence="2 3" key="1">
    <citation type="submission" date="2019-12" db="EMBL/GenBank/DDBJ databases">
        <title>Chitinophaga sp. strain ysch24 (GDMCC 1.1355), whole genome shotgun sequence.</title>
        <authorList>
            <person name="Zhang X."/>
        </authorList>
    </citation>
    <scope>NUCLEOTIDE SEQUENCE [LARGE SCALE GENOMIC DNA]</scope>
    <source>
        <strain evidence="3">ysch24</strain>
    </source>
</reference>